<accession>A0A7S3JZH7</accession>
<keyword evidence="1" id="KW-0472">Membrane</keyword>
<dbReference type="EMBL" id="HBIJ01016446">
    <property type="protein sequence ID" value="CAE0370202.1"/>
    <property type="molecule type" value="Transcribed_RNA"/>
</dbReference>
<organism evidence="2">
    <name type="scientific">Aureoumbra lagunensis</name>
    <dbReference type="NCBI Taxonomy" id="44058"/>
    <lineage>
        <taxon>Eukaryota</taxon>
        <taxon>Sar</taxon>
        <taxon>Stramenopiles</taxon>
        <taxon>Ochrophyta</taxon>
        <taxon>Pelagophyceae</taxon>
        <taxon>Pelagomonadales</taxon>
        <taxon>Aureoumbra</taxon>
    </lineage>
</organism>
<dbReference type="AlphaFoldDB" id="A0A7S3JZH7"/>
<sequence>MRELVKIKKRDEDESISSLEFFFEEYEPRCYLFPVFELARRIFLTSILAVFYPGSMQQIAIGMLGALLSMAVYLYYEAYIDDHDDCVAAVAQWQVTFTYFASFTAFAAAEADQKQGFFSTTGFGVFLLLVLFSSFLTAVYLILLDIFGREALARYSSIS</sequence>
<keyword evidence="1" id="KW-1133">Transmembrane helix</keyword>
<evidence type="ECO:0000313" key="2">
    <source>
        <dbReference type="EMBL" id="CAE0370202.1"/>
    </source>
</evidence>
<proteinExistence type="predicted"/>
<protein>
    <submittedName>
        <fullName evidence="2">Uncharacterized protein</fullName>
    </submittedName>
</protein>
<name>A0A7S3JZH7_9STRA</name>
<keyword evidence="1" id="KW-0812">Transmembrane</keyword>
<gene>
    <name evidence="2" type="ORF">ALAG00032_LOCUS10966</name>
</gene>
<feature type="transmembrane region" description="Helical" evidence="1">
    <location>
        <begin position="58"/>
        <end position="76"/>
    </location>
</feature>
<feature type="transmembrane region" description="Helical" evidence="1">
    <location>
        <begin position="88"/>
        <end position="109"/>
    </location>
</feature>
<feature type="transmembrane region" description="Helical" evidence="1">
    <location>
        <begin position="121"/>
        <end position="144"/>
    </location>
</feature>
<reference evidence="2" key="1">
    <citation type="submission" date="2021-01" db="EMBL/GenBank/DDBJ databases">
        <authorList>
            <person name="Corre E."/>
            <person name="Pelletier E."/>
            <person name="Niang G."/>
            <person name="Scheremetjew M."/>
            <person name="Finn R."/>
            <person name="Kale V."/>
            <person name="Holt S."/>
            <person name="Cochrane G."/>
            <person name="Meng A."/>
            <person name="Brown T."/>
            <person name="Cohen L."/>
        </authorList>
    </citation>
    <scope>NUCLEOTIDE SEQUENCE</scope>
    <source>
        <strain evidence="2">CCMP1510</strain>
    </source>
</reference>
<evidence type="ECO:0000256" key="1">
    <source>
        <dbReference type="SAM" id="Phobius"/>
    </source>
</evidence>